<dbReference type="Pfam" id="PF20684">
    <property type="entry name" value="Fung_rhodopsin"/>
    <property type="match status" value="1"/>
</dbReference>
<feature type="transmembrane region" description="Helical" evidence="7">
    <location>
        <begin position="126"/>
        <end position="148"/>
    </location>
</feature>
<dbReference type="InterPro" id="IPR049326">
    <property type="entry name" value="Rhodopsin_dom_fungi"/>
</dbReference>
<comment type="similarity">
    <text evidence="5">Belongs to the SAT4 family.</text>
</comment>
<evidence type="ECO:0000256" key="4">
    <source>
        <dbReference type="ARBA" id="ARBA00023136"/>
    </source>
</evidence>
<dbReference type="PANTHER" id="PTHR33048">
    <property type="entry name" value="PTH11-LIKE INTEGRAL MEMBRANE PROTEIN (AFU_ORTHOLOGUE AFUA_5G11245)"/>
    <property type="match status" value="1"/>
</dbReference>
<keyword evidence="10" id="KW-1185">Reference proteome</keyword>
<evidence type="ECO:0000256" key="2">
    <source>
        <dbReference type="ARBA" id="ARBA00022692"/>
    </source>
</evidence>
<feature type="transmembrane region" description="Helical" evidence="7">
    <location>
        <begin position="215"/>
        <end position="237"/>
    </location>
</feature>
<protein>
    <recommendedName>
        <fullName evidence="8">Rhodopsin domain-containing protein</fullName>
    </recommendedName>
</protein>
<evidence type="ECO:0000256" key="7">
    <source>
        <dbReference type="SAM" id="Phobius"/>
    </source>
</evidence>
<feature type="transmembrane region" description="Helical" evidence="7">
    <location>
        <begin position="40"/>
        <end position="68"/>
    </location>
</feature>
<organism evidence="9 10">
    <name type="scientific">Cytospora mali</name>
    <name type="common">Apple Valsa canker fungus</name>
    <name type="synonym">Valsa mali</name>
    <dbReference type="NCBI Taxonomy" id="578113"/>
    <lineage>
        <taxon>Eukaryota</taxon>
        <taxon>Fungi</taxon>
        <taxon>Dikarya</taxon>
        <taxon>Ascomycota</taxon>
        <taxon>Pezizomycotina</taxon>
        <taxon>Sordariomycetes</taxon>
        <taxon>Sordariomycetidae</taxon>
        <taxon>Diaporthales</taxon>
        <taxon>Cytosporaceae</taxon>
        <taxon>Cytospora</taxon>
    </lineage>
</organism>
<feature type="compositionally biased region" description="Basic and acidic residues" evidence="6">
    <location>
        <begin position="318"/>
        <end position="327"/>
    </location>
</feature>
<reference evidence="9" key="1">
    <citation type="submission" date="2014-12" db="EMBL/GenBank/DDBJ databases">
        <title>Genome Sequence of Valsa Canker Pathogens Uncovers a Specific Adaption of Colonization on Woody Bark.</title>
        <authorList>
            <person name="Yin Z."/>
            <person name="Liu H."/>
            <person name="Gao X."/>
            <person name="Li Z."/>
            <person name="Song N."/>
            <person name="Ke X."/>
            <person name="Dai Q."/>
            <person name="Wu Y."/>
            <person name="Sun Y."/>
            <person name="Xu J.-R."/>
            <person name="Kang Z.K."/>
            <person name="Wang L."/>
            <person name="Huang L."/>
        </authorList>
    </citation>
    <scope>NUCLEOTIDE SEQUENCE [LARGE SCALE GENOMIC DNA]</scope>
    <source>
        <strain evidence="9">03-8</strain>
    </source>
</reference>
<evidence type="ECO:0000259" key="8">
    <source>
        <dbReference type="Pfam" id="PF20684"/>
    </source>
</evidence>
<dbReference type="Proteomes" id="UP000078559">
    <property type="component" value="Chromosome 8"/>
</dbReference>
<dbReference type="AlphaFoldDB" id="A0A194W7I8"/>
<keyword evidence="3 7" id="KW-1133">Transmembrane helix</keyword>
<feature type="transmembrane region" description="Helical" evidence="7">
    <location>
        <begin position="6"/>
        <end position="28"/>
    </location>
</feature>
<gene>
    <name evidence="9" type="ORF">VM1G_07440</name>
</gene>
<feature type="region of interest" description="Disordered" evidence="6">
    <location>
        <begin position="298"/>
        <end position="333"/>
    </location>
</feature>
<name>A0A194W7I8_CYTMA</name>
<proteinExistence type="inferred from homology"/>
<feature type="transmembrane region" description="Helical" evidence="7">
    <location>
        <begin position="257"/>
        <end position="280"/>
    </location>
</feature>
<sequence length="379" mass="41152">MALSTGTNVVIISIVFSLLAIALVLVRFQSRTNQRVAFGIDDYLIVPATFLTVGIGIANSISSIAGSLGQHVQLSPEGKPEYTARTVIFMKCLFCTTLLSTPALALTKCSIVCFYRRLFPGPRFNIASWATIVLVALWGLAMFLANLLTCRPISGNWGAFTAAPAEAMKGAICVNPVPRYWTSGVLDVFTDVVIFILPQPLVWRLQMSTSKKVGVSAIFSVGAFVIAIGAVKIAFFVEAGKAAAHSYDVTYDQAPTLYWTQLECAVAVICACLPTLRVNVFTITVNKLRSYASKVSLRDKGSHPSRRSPASQPSLPQWERHSKDTSTDSKSPFQPAVYKAEAISLSSIDVSQHHPVNNSDSAIYVQREVYQQRVGAGYS</sequence>
<evidence type="ECO:0000313" key="10">
    <source>
        <dbReference type="Proteomes" id="UP000078559"/>
    </source>
</evidence>
<dbReference type="OrthoDB" id="5393606at2759"/>
<keyword evidence="4 7" id="KW-0472">Membrane</keyword>
<comment type="subcellular location">
    <subcellularLocation>
        <location evidence="1">Membrane</location>
        <topology evidence="1">Multi-pass membrane protein</topology>
    </subcellularLocation>
</comment>
<evidence type="ECO:0000256" key="3">
    <source>
        <dbReference type="ARBA" id="ARBA00022989"/>
    </source>
</evidence>
<dbReference type="EMBL" id="CM003105">
    <property type="protein sequence ID" value="KUI72444.1"/>
    <property type="molecule type" value="Genomic_DNA"/>
</dbReference>
<dbReference type="GO" id="GO:0016020">
    <property type="term" value="C:membrane"/>
    <property type="evidence" value="ECO:0007669"/>
    <property type="project" value="UniProtKB-SubCell"/>
</dbReference>
<feature type="transmembrane region" description="Helical" evidence="7">
    <location>
        <begin position="88"/>
        <end position="114"/>
    </location>
</feature>
<evidence type="ECO:0000256" key="5">
    <source>
        <dbReference type="ARBA" id="ARBA00038359"/>
    </source>
</evidence>
<feature type="domain" description="Rhodopsin" evidence="8">
    <location>
        <begin position="26"/>
        <end position="278"/>
    </location>
</feature>
<evidence type="ECO:0000256" key="1">
    <source>
        <dbReference type="ARBA" id="ARBA00004141"/>
    </source>
</evidence>
<dbReference type="PANTHER" id="PTHR33048:SF134">
    <property type="entry name" value="INTEGRAL MEMBRANE PROTEIN"/>
    <property type="match status" value="1"/>
</dbReference>
<dbReference type="InterPro" id="IPR052337">
    <property type="entry name" value="SAT4-like"/>
</dbReference>
<keyword evidence="2 7" id="KW-0812">Transmembrane</keyword>
<dbReference type="SMR" id="A0A194W7I8"/>
<evidence type="ECO:0000256" key="6">
    <source>
        <dbReference type="SAM" id="MobiDB-lite"/>
    </source>
</evidence>
<accession>A0A194W7I8</accession>
<evidence type="ECO:0000313" key="9">
    <source>
        <dbReference type="EMBL" id="KUI72444.1"/>
    </source>
</evidence>